<evidence type="ECO:0000256" key="3">
    <source>
        <dbReference type="ARBA" id="ARBA00023129"/>
    </source>
</evidence>
<keyword evidence="4" id="KW-1015">Disulfide bond</keyword>
<proteinExistence type="inferred from homology"/>
<dbReference type="SMART" id="SM00835">
    <property type="entry name" value="Cupin_1"/>
    <property type="match status" value="2"/>
</dbReference>
<feature type="domain" description="Cupin type-1" evidence="6">
    <location>
        <begin position="231"/>
        <end position="380"/>
    </location>
</feature>
<evidence type="ECO:0000259" key="6">
    <source>
        <dbReference type="SMART" id="SM00835"/>
    </source>
</evidence>
<comment type="caution">
    <text evidence="7">The sequence shown here is derived from an EMBL/GenBank/DDBJ whole genome shotgun (WGS) entry which is preliminary data.</text>
</comment>
<feature type="domain" description="Cupin type-1" evidence="6">
    <location>
        <begin position="43"/>
        <end position="194"/>
    </location>
</feature>
<dbReference type="AlphaFoldDB" id="A0AAP0K5F1"/>
<evidence type="ECO:0000313" key="8">
    <source>
        <dbReference type="Proteomes" id="UP001417504"/>
    </source>
</evidence>
<sequence>MAKLHMLCICVLFLFHGSTSQDSLSGQGDQCQFSELKPLRVDPNLSVFSEAGESAIWNTSDQPLRCLGVVFTQTTIFPHGLRLPSYLDSNEISYVVQGTGVLEVIVTGCPEIRQRLNAGDFVVLPTGTVNWIYNDGHEHLVFVAYSQKSRRHLLGGTSRLPNKNLQGYVANNIFAGFDANTLEEIYKVNKGIAHKMQGQDDPRGQIVYVPYPSTILEEQQSSMNNVCNRSYRIKAEDPVNTIVYNERAGALYEANGTIYPILQQVQLSVRKGVYNSNTMLGPYGHANSYSTSYVTRGSCRFQIVCDSPRPAYDGQLSQGHMVPIPSGCVAIFQAGKDGIEWISFKTNSGSMMQRFSGRSSVMQALSTGVNAMLGPYTIINANSVLYISRDGGCLQIVGATRQPVFNGLVRSSEVIAIFRGSAAIIQAGTQEGLNGSLSRRMAMQ</sequence>
<evidence type="ECO:0000256" key="2">
    <source>
        <dbReference type="ARBA" id="ARBA00022761"/>
    </source>
</evidence>
<dbReference type="CDD" id="cd02242">
    <property type="entry name" value="cupin_11S_legumin_N"/>
    <property type="match status" value="1"/>
</dbReference>
<dbReference type="Proteomes" id="UP001417504">
    <property type="component" value="Unassembled WGS sequence"/>
</dbReference>
<keyword evidence="3" id="KW-0708">Seed storage protein</keyword>
<dbReference type="Pfam" id="PF00190">
    <property type="entry name" value="Cupin_1"/>
    <property type="match status" value="2"/>
</dbReference>
<reference evidence="7 8" key="1">
    <citation type="submission" date="2024-01" db="EMBL/GenBank/DDBJ databases">
        <title>Genome assemblies of Stephania.</title>
        <authorList>
            <person name="Yang L."/>
        </authorList>
    </citation>
    <scope>NUCLEOTIDE SEQUENCE [LARGE SCALE GENOMIC DNA]</scope>
    <source>
        <strain evidence="7">QJT</strain>
        <tissue evidence="7">Leaf</tissue>
    </source>
</reference>
<dbReference type="InterPro" id="IPR011051">
    <property type="entry name" value="RmlC_Cupin_sf"/>
</dbReference>
<keyword evidence="8" id="KW-1185">Reference proteome</keyword>
<evidence type="ECO:0000256" key="4">
    <source>
        <dbReference type="ARBA" id="ARBA00023157"/>
    </source>
</evidence>
<protein>
    <recommendedName>
        <fullName evidence="6">Cupin type-1 domain-containing protein</fullName>
    </recommendedName>
</protein>
<feature type="chain" id="PRO_5043001546" description="Cupin type-1 domain-containing protein" evidence="5">
    <location>
        <begin position="21"/>
        <end position="444"/>
    </location>
</feature>
<dbReference type="PRINTS" id="PR00439">
    <property type="entry name" value="11SGLOBULIN"/>
</dbReference>
<evidence type="ECO:0000256" key="5">
    <source>
        <dbReference type="SAM" id="SignalP"/>
    </source>
</evidence>
<dbReference type="SUPFAM" id="SSF51182">
    <property type="entry name" value="RmlC-like cupins"/>
    <property type="match status" value="1"/>
</dbReference>
<evidence type="ECO:0000313" key="7">
    <source>
        <dbReference type="EMBL" id="KAK9146308.1"/>
    </source>
</evidence>
<gene>
    <name evidence="7" type="ORF">Sjap_006211</name>
</gene>
<evidence type="ECO:0000256" key="1">
    <source>
        <dbReference type="ARBA" id="ARBA00007178"/>
    </source>
</evidence>
<dbReference type="PANTHER" id="PTHR31189">
    <property type="entry name" value="OS03G0336100 PROTEIN-RELATED"/>
    <property type="match status" value="1"/>
</dbReference>
<dbReference type="InterPro" id="IPR006044">
    <property type="entry name" value="11S_seedstore_pln"/>
</dbReference>
<dbReference type="PANTHER" id="PTHR31189:SF54">
    <property type="entry name" value="11S GLOBULIN SEED STORAGE PROTEIN 2-LIKE"/>
    <property type="match status" value="1"/>
</dbReference>
<dbReference type="InterPro" id="IPR014710">
    <property type="entry name" value="RmlC-like_jellyroll"/>
</dbReference>
<accession>A0AAP0K5F1</accession>
<dbReference type="InterPro" id="IPR006045">
    <property type="entry name" value="Cupin_1"/>
</dbReference>
<dbReference type="InterPro" id="IPR050253">
    <property type="entry name" value="Seed_Storage-Functional"/>
</dbReference>
<keyword evidence="2" id="KW-0758">Storage protein</keyword>
<comment type="similarity">
    <text evidence="1">Belongs to the 11S seed storage protein (globulins) family.</text>
</comment>
<name>A0AAP0K5F1_9MAGN</name>
<keyword evidence="5" id="KW-0732">Signal</keyword>
<dbReference type="GO" id="GO:0045735">
    <property type="term" value="F:nutrient reservoir activity"/>
    <property type="evidence" value="ECO:0007669"/>
    <property type="project" value="UniProtKB-KW"/>
</dbReference>
<feature type="signal peptide" evidence="5">
    <location>
        <begin position="1"/>
        <end position="20"/>
    </location>
</feature>
<dbReference type="EMBL" id="JBBNAE010000002">
    <property type="protein sequence ID" value="KAK9146308.1"/>
    <property type="molecule type" value="Genomic_DNA"/>
</dbReference>
<dbReference type="Gene3D" id="2.60.120.10">
    <property type="entry name" value="Jelly Rolls"/>
    <property type="match status" value="3"/>
</dbReference>
<organism evidence="7 8">
    <name type="scientific">Stephania japonica</name>
    <dbReference type="NCBI Taxonomy" id="461633"/>
    <lineage>
        <taxon>Eukaryota</taxon>
        <taxon>Viridiplantae</taxon>
        <taxon>Streptophyta</taxon>
        <taxon>Embryophyta</taxon>
        <taxon>Tracheophyta</taxon>
        <taxon>Spermatophyta</taxon>
        <taxon>Magnoliopsida</taxon>
        <taxon>Ranunculales</taxon>
        <taxon>Menispermaceae</taxon>
        <taxon>Menispermoideae</taxon>
        <taxon>Cissampelideae</taxon>
        <taxon>Stephania</taxon>
    </lineage>
</organism>